<dbReference type="Proteomes" id="UP000652761">
    <property type="component" value="Unassembled WGS sequence"/>
</dbReference>
<dbReference type="AlphaFoldDB" id="A0A843W6K0"/>
<evidence type="ECO:0000256" key="1">
    <source>
        <dbReference type="SAM" id="MobiDB-lite"/>
    </source>
</evidence>
<keyword evidence="5" id="KW-1185">Reference proteome</keyword>
<evidence type="ECO:0000256" key="2">
    <source>
        <dbReference type="SAM" id="Phobius"/>
    </source>
</evidence>
<dbReference type="PANTHER" id="PTHR33098">
    <property type="entry name" value="COTTON FIBER (DUF761)"/>
    <property type="match status" value="1"/>
</dbReference>
<comment type="caution">
    <text evidence="4">The sequence shown here is derived from an EMBL/GenBank/DDBJ whole genome shotgun (WGS) entry which is preliminary data.</text>
</comment>
<dbReference type="PANTHER" id="PTHR33098:SF53">
    <property type="entry name" value="OS05G0540900 PROTEIN"/>
    <property type="match status" value="1"/>
</dbReference>
<evidence type="ECO:0000313" key="4">
    <source>
        <dbReference type="EMBL" id="MQM05009.1"/>
    </source>
</evidence>
<feature type="transmembrane region" description="Helical" evidence="2">
    <location>
        <begin position="16"/>
        <end position="35"/>
    </location>
</feature>
<feature type="region of interest" description="Disordered" evidence="1">
    <location>
        <begin position="132"/>
        <end position="163"/>
    </location>
</feature>
<dbReference type="InterPro" id="IPR008480">
    <property type="entry name" value="DUF761_pln"/>
</dbReference>
<proteinExistence type="predicted"/>
<feature type="compositionally biased region" description="Basic and acidic residues" evidence="1">
    <location>
        <begin position="176"/>
        <end position="185"/>
    </location>
</feature>
<protein>
    <recommendedName>
        <fullName evidence="3">DUF4408 domain-containing protein</fullName>
    </recommendedName>
</protein>
<keyword evidence="2" id="KW-0472">Membrane</keyword>
<dbReference type="OrthoDB" id="1931904at2759"/>
<name>A0A843W6K0_COLES</name>
<gene>
    <name evidence="4" type="ORF">Taro_037815</name>
</gene>
<feature type="region of interest" description="Disordered" evidence="1">
    <location>
        <begin position="176"/>
        <end position="201"/>
    </location>
</feature>
<organism evidence="4 5">
    <name type="scientific">Colocasia esculenta</name>
    <name type="common">Wild taro</name>
    <name type="synonym">Arum esculentum</name>
    <dbReference type="NCBI Taxonomy" id="4460"/>
    <lineage>
        <taxon>Eukaryota</taxon>
        <taxon>Viridiplantae</taxon>
        <taxon>Streptophyta</taxon>
        <taxon>Embryophyta</taxon>
        <taxon>Tracheophyta</taxon>
        <taxon>Spermatophyta</taxon>
        <taxon>Magnoliopsida</taxon>
        <taxon>Liliopsida</taxon>
        <taxon>Araceae</taxon>
        <taxon>Aroideae</taxon>
        <taxon>Colocasieae</taxon>
        <taxon>Colocasia</taxon>
    </lineage>
</organism>
<dbReference type="Pfam" id="PF05553">
    <property type="entry name" value="DUF761"/>
    <property type="match status" value="1"/>
</dbReference>
<evidence type="ECO:0000259" key="3">
    <source>
        <dbReference type="Pfam" id="PF14364"/>
    </source>
</evidence>
<accession>A0A843W6K0</accession>
<reference evidence="4" key="1">
    <citation type="submission" date="2017-07" db="EMBL/GenBank/DDBJ databases">
        <title>Taro Niue Genome Assembly and Annotation.</title>
        <authorList>
            <person name="Atibalentja N."/>
            <person name="Keating K."/>
            <person name="Fields C.J."/>
        </authorList>
    </citation>
    <scope>NUCLEOTIDE SEQUENCE</scope>
    <source>
        <strain evidence="4">Niue_2</strain>
        <tissue evidence="4">Leaf</tissue>
    </source>
</reference>
<dbReference type="Pfam" id="PF14364">
    <property type="entry name" value="DUF4408"/>
    <property type="match status" value="1"/>
</dbReference>
<sequence>MLEAAVPSLWASVYSWFTPTVLFVLLNLVIGTIAVTSKGVRKAHDHPKDEHGFFHHHFPASNNLHSLARSPSLVLERLKSIGSLYRYRSVEIPAEITVAPAPSAAAATLTSHLVSEDEETFETLDEAYQAAAGASSGQHFSRSQSDSHPTAGEMPVKLPGKLKKSASSKSAFAHFEEQEVVEKRPATARPSQPTPLDEEVDAKADDFINRFRQQLKLQRLDSIMRYKEMLTKGR</sequence>
<dbReference type="EMBL" id="NMUH01003329">
    <property type="protein sequence ID" value="MQM05009.1"/>
    <property type="molecule type" value="Genomic_DNA"/>
</dbReference>
<keyword evidence="2" id="KW-1133">Transmembrane helix</keyword>
<evidence type="ECO:0000313" key="5">
    <source>
        <dbReference type="Proteomes" id="UP000652761"/>
    </source>
</evidence>
<dbReference type="InterPro" id="IPR025520">
    <property type="entry name" value="DUF4408"/>
</dbReference>
<keyword evidence="2" id="KW-0812">Transmembrane</keyword>
<feature type="domain" description="DUF4408" evidence="3">
    <location>
        <begin position="7"/>
        <end position="38"/>
    </location>
</feature>
<feature type="compositionally biased region" description="Polar residues" evidence="1">
    <location>
        <begin position="139"/>
        <end position="148"/>
    </location>
</feature>